<dbReference type="Gene3D" id="1.10.3480.10">
    <property type="entry name" value="TorD-like"/>
    <property type="match status" value="1"/>
</dbReference>
<dbReference type="GO" id="GO:0051082">
    <property type="term" value="F:unfolded protein binding"/>
    <property type="evidence" value="ECO:0007669"/>
    <property type="project" value="InterPro"/>
</dbReference>
<dbReference type="Proteomes" id="UP000295733">
    <property type="component" value="Unassembled WGS sequence"/>
</dbReference>
<dbReference type="PANTHER" id="PTHR43680:SF2">
    <property type="entry name" value="NITRATE REDUCTASE MOLYBDENUM COFACTOR ASSEMBLY CHAPERONE NARJ"/>
    <property type="match status" value="1"/>
</dbReference>
<dbReference type="Pfam" id="PF02613">
    <property type="entry name" value="Nitrate_red_del"/>
    <property type="match status" value="1"/>
</dbReference>
<evidence type="ECO:0000313" key="2">
    <source>
        <dbReference type="EMBL" id="TCP27595.1"/>
    </source>
</evidence>
<dbReference type="InterPro" id="IPR003765">
    <property type="entry name" value="NO3_reductase_chaperone_NarJ"/>
</dbReference>
<keyword evidence="3" id="KW-1185">Reference proteome</keyword>
<protein>
    <submittedName>
        <fullName evidence="2">Respiratory nitrate reductase chaperone NarJ</fullName>
    </submittedName>
</protein>
<dbReference type="PANTHER" id="PTHR43680">
    <property type="entry name" value="NITRATE REDUCTASE MOLYBDENUM COFACTOR ASSEMBLY CHAPERONE"/>
    <property type="match status" value="1"/>
</dbReference>
<accession>A0A4R2P1Q3</accession>
<dbReference type="EMBL" id="SLXL01000001">
    <property type="protein sequence ID" value="TCP27595.1"/>
    <property type="molecule type" value="Genomic_DNA"/>
</dbReference>
<dbReference type="OrthoDB" id="8478585at2"/>
<dbReference type="AlphaFoldDB" id="A0A4R2P1Q3"/>
<evidence type="ECO:0000313" key="3">
    <source>
        <dbReference type="Proteomes" id="UP000295733"/>
    </source>
</evidence>
<gene>
    <name evidence="2" type="ORF">EV656_101504</name>
</gene>
<proteinExistence type="predicted"/>
<dbReference type="RefSeq" id="WP_132599096.1">
    <property type="nucleotide sequence ID" value="NZ_NRRP01000004.1"/>
</dbReference>
<organism evidence="2 3">
    <name type="scientific">Rhodovulum adriaticum</name>
    <name type="common">Rhodopseudomonas adriatica</name>
    <dbReference type="NCBI Taxonomy" id="35804"/>
    <lineage>
        <taxon>Bacteria</taxon>
        <taxon>Pseudomonadati</taxon>
        <taxon>Pseudomonadota</taxon>
        <taxon>Alphaproteobacteria</taxon>
        <taxon>Rhodobacterales</taxon>
        <taxon>Paracoccaceae</taxon>
        <taxon>Rhodovulum</taxon>
    </lineage>
</organism>
<dbReference type="InterPro" id="IPR020945">
    <property type="entry name" value="DMSO/NO3_reduct_chaperone"/>
</dbReference>
<dbReference type="GO" id="GO:0042128">
    <property type="term" value="P:nitrate assimilation"/>
    <property type="evidence" value="ECO:0007669"/>
    <property type="project" value="UniProtKB-KW"/>
</dbReference>
<comment type="caution">
    <text evidence="2">The sequence shown here is derived from an EMBL/GenBank/DDBJ whole genome shotgun (WGS) entry which is preliminary data.</text>
</comment>
<name>A0A4R2P1Q3_RHOAD</name>
<sequence>MYLTLKALSALLSYPGADLQAARYEIARALLTDRRLTSGLRHDLLPLLDALGNDDLLDLQEGFVGLFDRSRSLSLNLFEHVHGESRARGSAMVDLVETYRAAGFEPATEELPDHLPVLLEFLAHRPEAEARETLADAAHIFEVLAQRLEKRDSPYAGVFRALLHLAGETADAATVETLLAQPEDDPDDLEALDAVWAETQVTFGPDPNAGCPQVRDMLARMDNPTNPAPAVPAAAE</sequence>
<dbReference type="GO" id="GO:0051131">
    <property type="term" value="P:chaperone-mediated protein complex assembly"/>
    <property type="evidence" value="ECO:0007669"/>
    <property type="project" value="InterPro"/>
</dbReference>
<reference evidence="2 3" key="1">
    <citation type="submission" date="2019-03" db="EMBL/GenBank/DDBJ databases">
        <title>Genomic Encyclopedia of Type Strains, Phase IV (KMG-IV): sequencing the most valuable type-strain genomes for metagenomic binning, comparative biology and taxonomic classification.</title>
        <authorList>
            <person name="Goeker M."/>
        </authorList>
    </citation>
    <scope>NUCLEOTIDE SEQUENCE [LARGE SCALE GENOMIC DNA]</scope>
    <source>
        <strain evidence="2 3">DSM 2781</strain>
    </source>
</reference>
<dbReference type="SUPFAM" id="SSF89155">
    <property type="entry name" value="TorD-like"/>
    <property type="match status" value="1"/>
</dbReference>
<keyword evidence="1" id="KW-0534">Nitrate assimilation</keyword>
<dbReference type="InterPro" id="IPR036411">
    <property type="entry name" value="TorD-like_sf"/>
</dbReference>
<dbReference type="NCBIfam" id="TIGR00684">
    <property type="entry name" value="narJ"/>
    <property type="match status" value="1"/>
</dbReference>
<evidence type="ECO:0000256" key="1">
    <source>
        <dbReference type="ARBA" id="ARBA00023063"/>
    </source>
</evidence>
<dbReference type="GO" id="GO:0016530">
    <property type="term" value="F:metallochaperone activity"/>
    <property type="evidence" value="ECO:0007669"/>
    <property type="project" value="TreeGrafter"/>
</dbReference>